<feature type="transmembrane region" description="Helical" evidence="8">
    <location>
        <begin position="145"/>
        <end position="166"/>
    </location>
</feature>
<organism evidence="10 11">
    <name type="scientific">Parasutterella excrementihominis</name>
    <dbReference type="NCBI Taxonomy" id="487175"/>
    <lineage>
        <taxon>Bacteria</taxon>
        <taxon>Pseudomonadati</taxon>
        <taxon>Pseudomonadota</taxon>
        <taxon>Betaproteobacteria</taxon>
        <taxon>Burkholderiales</taxon>
        <taxon>Sutterellaceae</taxon>
        <taxon>Parasutterella</taxon>
    </lineage>
</organism>
<dbReference type="InterPro" id="IPR029020">
    <property type="entry name" value="Ammonium/urea_transptr"/>
</dbReference>
<feature type="transmembrane region" description="Helical" evidence="8">
    <location>
        <begin position="213"/>
        <end position="234"/>
    </location>
</feature>
<evidence type="ECO:0000259" key="9">
    <source>
        <dbReference type="Pfam" id="PF00909"/>
    </source>
</evidence>
<comment type="caution">
    <text evidence="10">The sequence shown here is derived from an EMBL/GenBank/DDBJ whole genome shotgun (WGS) entry which is preliminary data.</text>
</comment>
<protein>
    <recommendedName>
        <fullName evidence="8">Ammonium transporter</fullName>
    </recommendedName>
</protein>
<dbReference type="RefSeq" id="WP_008810472.1">
    <property type="nucleotide sequence ID" value="NZ_CAJUON010000003.1"/>
</dbReference>
<dbReference type="InterPro" id="IPR024041">
    <property type="entry name" value="NH4_transpt_AmtB-like_dom"/>
</dbReference>
<keyword evidence="7 8" id="KW-0924">Ammonia transport</keyword>
<dbReference type="InterPro" id="IPR001905">
    <property type="entry name" value="Ammonium_transpt"/>
</dbReference>
<evidence type="ECO:0000256" key="2">
    <source>
        <dbReference type="ARBA" id="ARBA00005887"/>
    </source>
</evidence>
<feature type="transmembrane region" description="Helical" evidence="8">
    <location>
        <begin position="246"/>
        <end position="265"/>
    </location>
</feature>
<keyword evidence="6 8" id="KW-0472">Membrane</keyword>
<dbReference type="PROSITE" id="PS01219">
    <property type="entry name" value="AMMONIUM_TRANSP"/>
    <property type="match status" value="1"/>
</dbReference>
<feature type="transmembrane region" description="Helical" evidence="8">
    <location>
        <begin position="368"/>
        <end position="390"/>
    </location>
</feature>
<dbReference type="PANTHER" id="PTHR43029">
    <property type="entry name" value="AMMONIUM TRANSPORTER MEP2"/>
    <property type="match status" value="1"/>
</dbReference>
<dbReference type="PANTHER" id="PTHR43029:SF10">
    <property type="entry name" value="AMMONIUM TRANSPORTER MEP2"/>
    <property type="match status" value="1"/>
</dbReference>
<dbReference type="SUPFAM" id="SSF111352">
    <property type="entry name" value="Ammonium transporter"/>
    <property type="match status" value="1"/>
</dbReference>
<dbReference type="Proteomes" id="UP000462362">
    <property type="component" value="Unassembled WGS sequence"/>
</dbReference>
<keyword evidence="4 8" id="KW-0812">Transmembrane</keyword>
<dbReference type="GO" id="GO:0008519">
    <property type="term" value="F:ammonium channel activity"/>
    <property type="evidence" value="ECO:0007669"/>
    <property type="project" value="InterPro"/>
</dbReference>
<name>A0A6I3S3R3_9BURK</name>
<feature type="transmembrane region" description="Helical" evidence="8">
    <location>
        <begin position="333"/>
        <end position="356"/>
    </location>
</feature>
<evidence type="ECO:0000256" key="6">
    <source>
        <dbReference type="ARBA" id="ARBA00023136"/>
    </source>
</evidence>
<evidence type="ECO:0000256" key="4">
    <source>
        <dbReference type="ARBA" id="ARBA00022692"/>
    </source>
</evidence>
<feature type="transmembrane region" description="Helical" evidence="8">
    <location>
        <begin position="117"/>
        <end position="138"/>
    </location>
</feature>
<keyword evidence="3 8" id="KW-0813">Transport</keyword>
<dbReference type="GeneID" id="43349728"/>
<evidence type="ECO:0000256" key="5">
    <source>
        <dbReference type="ARBA" id="ARBA00022989"/>
    </source>
</evidence>
<dbReference type="Pfam" id="PF00909">
    <property type="entry name" value="Ammonium_transp"/>
    <property type="match status" value="1"/>
</dbReference>
<feature type="transmembrane region" description="Helical" evidence="8">
    <location>
        <begin position="33"/>
        <end position="52"/>
    </location>
</feature>
<dbReference type="EMBL" id="WNCL01000006">
    <property type="protein sequence ID" value="MTU42670.1"/>
    <property type="molecule type" value="Genomic_DNA"/>
</dbReference>
<gene>
    <name evidence="10" type="primary">amt</name>
    <name evidence="10" type="ORF">GMD42_03335</name>
</gene>
<feature type="transmembrane region" description="Helical" evidence="8">
    <location>
        <begin position="303"/>
        <end position="321"/>
    </location>
</feature>
<evidence type="ECO:0000256" key="7">
    <source>
        <dbReference type="ARBA" id="ARBA00023177"/>
    </source>
</evidence>
<evidence type="ECO:0000256" key="8">
    <source>
        <dbReference type="RuleBase" id="RU362002"/>
    </source>
</evidence>
<proteinExistence type="inferred from homology"/>
<feature type="domain" description="Ammonium transporter AmtB-like" evidence="9">
    <location>
        <begin position="30"/>
        <end position="418"/>
    </location>
</feature>
<comment type="similarity">
    <text evidence="2 8">Belongs to the ammonia transporter channel (TC 1.A.11.2) family.</text>
</comment>
<dbReference type="Gene3D" id="1.10.3430.10">
    <property type="entry name" value="Ammonium transporter AmtB like domains"/>
    <property type="match status" value="1"/>
</dbReference>
<accession>A0A6I3S3R3</accession>
<dbReference type="AlphaFoldDB" id="A0A6I3S3R3"/>
<dbReference type="GO" id="GO:0005886">
    <property type="term" value="C:plasma membrane"/>
    <property type="evidence" value="ECO:0007669"/>
    <property type="project" value="UniProtKB-SubCell"/>
</dbReference>
<feature type="transmembrane region" description="Helical" evidence="8">
    <location>
        <begin position="59"/>
        <end position="79"/>
    </location>
</feature>
<reference evidence="10 11" key="1">
    <citation type="journal article" date="2019" name="Nat. Med.">
        <title>A library of human gut bacterial isolates paired with longitudinal multiomics data enables mechanistic microbiome research.</title>
        <authorList>
            <person name="Poyet M."/>
            <person name="Groussin M."/>
            <person name="Gibbons S.M."/>
            <person name="Avila-Pacheco J."/>
            <person name="Jiang X."/>
            <person name="Kearney S.M."/>
            <person name="Perrotta A.R."/>
            <person name="Berdy B."/>
            <person name="Zhao S."/>
            <person name="Lieberman T.D."/>
            <person name="Swanson P.K."/>
            <person name="Smith M."/>
            <person name="Roesemann S."/>
            <person name="Alexander J.E."/>
            <person name="Rich S.A."/>
            <person name="Livny J."/>
            <person name="Vlamakis H."/>
            <person name="Clish C."/>
            <person name="Bullock K."/>
            <person name="Deik A."/>
            <person name="Scott J."/>
            <person name="Pierce K.A."/>
            <person name="Xavier R.J."/>
            <person name="Alm E.J."/>
        </authorList>
    </citation>
    <scope>NUCLEOTIDE SEQUENCE [LARGE SCALE GENOMIC DNA]</scope>
    <source>
        <strain evidence="10 11">BIOML-A2</strain>
    </source>
</reference>
<evidence type="ECO:0000313" key="10">
    <source>
        <dbReference type="EMBL" id="MTU42670.1"/>
    </source>
</evidence>
<evidence type="ECO:0000256" key="3">
    <source>
        <dbReference type="ARBA" id="ARBA00022448"/>
    </source>
</evidence>
<evidence type="ECO:0000313" key="11">
    <source>
        <dbReference type="Proteomes" id="UP000462362"/>
    </source>
</evidence>
<feature type="transmembrane region" description="Helical" evidence="8">
    <location>
        <begin position="277"/>
        <end position="297"/>
    </location>
</feature>
<sequence>MRVTALLLALLSPAAWAAEESAMNAADVSWMMVATTLVLFMTIPGIALFYAGMVRKKNVLSVVMQSFAICCSITIVWYVCGYSLAFTEGNFFIGGFDKVFLHGIGINTMQGSIPEMLFMMFQMTFAILTPALMCGAFAERMKFSALFLFMVLWSLFCYVPICHWVWGPDGWLAAAGALDYAGGTVVHINAGVAGLVACLMLGKRIGYGKEAMAPHNLILAMVGACFLWIGWFGFNGGSGLAADGRAVMAIVVSQIAAAAAALIWMACEYVENKRFTVLGAISGAVAGLVAITPASGFVEPAPALFIGLCGGFICYFGATRLKHWLGYDDSLDAFGVHGVGGIAGAILTGVFASEAITGSAMKPVLEQVWIQTESVIATLIYASIVTYVLLKLVDVMIGIRVSAEEERMGLDLSLHGERVE</sequence>
<dbReference type="NCBIfam" id="TIGR00836">
    <property type="entry name" value="amt"/>
    <property type="match status" value="1"/>
</dbReference>
<evidence type="ECO:0000256" key="1">
    <source>
        <dbReference type="ARBA" id="ARBA00004141"/>
    </source>
</evidence>
<comment type="subcellular location">
    <subcellularLocation>
        <location evidence="8">Cell membrane</location>
        <topology evidence="8">Multi-pass membrane protein</topology>
    </subcellularLocation>
    <subcellularLocation>
        <location evidence="1">Membrane</location>
        <topology evidence="1">Multi-pass membrane protein</topology>
    </subcellularLocation>
</comment>
<dbReference type="InterPro" id="IPR018047">
    <property type="entry name" value="Ammonium_transpt_CS"/>
</dbReference>
<keyword evidence="5 8" id="KW-1133">Transmembrane helix</keyword>
<feature type="transmembrane region" description="Helical" evidence="8">
    <location>
        <begin position="178"/>
        <end position="201"/>
    </location>
</feature>